<gene>
    <name evidence="6" type="ORF">GCL60_06620</name>
</gene>
<organism evidence="6 7">
    <name type="scientific">Silvanigrella paludirubra</name>
    <dbReference type="NCBI Taxonomy" id="2499159"/>
    <lineage>
        <taxon>Bacteria</taxon>
        <taxon>Pseudomonadati</taxon>
        <taxon>Bdellovibrionota</taxon>
        <taxon>Oligoflexia</taxon>
        <taxon>Silvanigrellales</taxon>
        <taxon>Silvanigrellaceae</taxon>
        <taxon>Silvanigrella</taxon>
    </lineage>
</organism>
<keyword evidence="4" id="KW-0812">Transmembrane</keyword>
<comment type="caution">
    <text evidence="6">The sequence shown here is derived from an EMBL/GenBank/DDBJ whole genome shotgun (WGS) entry which is preliminary data.</text>
</comment>
<dbReference type="InterPro" id="IPR004358">
    <property type="entry name" value="Sig_transdc_His_kin-like_C"/>
</dbReference>
<dbReference type="SUPFAM" id="SSF55874">
    <property type="entry name" value="ATPase domain of HSP90 chaperone/DNA topoisomerase II/histidine kinase"/>
    <property type="match status" value="1"/>
</dbReference>
<sequence>MAVNSKTLKSYFVRILIFSLFIPLIISVTLLWTFVSNTNEKIKIANNQLKRTYDLEITDSLHKFQSILNIFAQSEELKFYFNSTIDSEIRNKDNLIKVIQLVLKDFKFQETKWFVINSRGIVIINYPQNSIKTKLSKEFDKNIGVTLDNINNSIQFIVPISYKLSNDSNIVKKNLGYICVLIPLDEIKKVFPDLVSIDKISKDLDIKKLQTKVKIEYQIANNILIFYLYIFISFLFVLFGTIWGFKIFQQNIVDKILSLRARVRNEMEYIEKKELKNELSSLSQTFDLYLRYTLFLQKEILKSSQLAAAGNVAHYMAHDIRKPFSKLRFFIQELKNLKDISEIKLAIQDFEPTFIISMEYIEHILNEVMDAAVTKLNITKGVPLESVLIMAFNNIGTLPENTKIKIDYNLSDHLLLSIDVQRVVRIIVNIISNALEAMKYIGDIWIFSKEITFEDNIFMEICIGNNNSYISEDNIENIFEPFYTYKKEKGTGLGLSIAQKIVKLHGGKIYCKSHLNKGVEFIFNLPALIGTYDKSNFQLVKNLNGKKIELSKMKNDNKINLLTEKTIIVLDDDPLVCRSWERAFKSRNTVTFLNPDDCIYFMDENKNHLDKIEMIISDYFFGKNSRTTFENFIEKVRKKYSGKIFLSSDITLEEKKLFNQLNIIIIEKRVYSYEELLNLLKLNS</sequence>
<keyword evidence="4" id="KW-0472">Membrane</keyword>
<evidence type="ECO:0000256" key="1">
    <source>
        <dbReference type="ARBA" id="ARBA00000085"/>
    </source>
</evidence>
<evidence type="ECO:0000256" key="2">
    <source>
        <dbReference type="ARBA" id="ARBA00012438"/>
    </source>
</evidence>
<dbReference type="InterPro" id="IPR003594">
    <property type="entry name" value="HATPase_dom"/>
</dbReference>
<evidence type="ECO:0000259" key="5">
    <source>
        <dbReference type="PROSITE" id="PS50109"/>
    </source>
</evidence>
<dbReference type="PANTHER" id="PTHR43547">
    <property type="entry name" value="TWO-COMPONENT HISTIDINE KINASE"/>
    <property type="match status" value="1"/>
</dbReference>
<keyword evidence="3" id="KW-0597">Phosphoprotein</keyword>
<dbReference type="Proteomes" id="UP000437748">
    <property type="component" value="Unassembled WGS sequence"/>
</dbReference>
<evidence type="ECO:0000256" key="4">
    <source>
        <dbReference type="SAM" id="Phobius"/>
    </source>
</evidence>
<dbReference type="Gene3D" id="3.30.565.10">
    <property type="entry name" value="Histidine kinase-like ATPase, C-terminal domain"/>
    <property type="match status" value="1"/>
</dbReference>
<keyword evidence="7" id="KW-1185">Reference proteome</keyword>
<dbReference type="EC" id="2.7.13.3" evidence="2"/>
<dbReference type="PANTHER" id="PTHR43547:SF2">
    <property type="entry name" value="HYBRID SIGNAL TRANSDUCTION HISTIDINE KINASE C"/>
    <property type="match status" value="1"/>
</dbReference>
<feature type="domain" description="Histidine kinase" evidence="5">
    <location>
        <begin position="315"/>
        <end position="529"/>
    </location>
</feature>
<dbReference type="GO" id="GO:0000155">
    <property type="term" value="F:phosphorelay sensor kinase activity"/>
    <property type="evidence" value="ECO:0007669"/>
    <property type="project" value="TreeGrafter"/>
</dbReference>
<dbReference type="CDD" id="cd00075">
    <property type="entry name" value="HATPase"/>
    <property type="match status" value="1"/>
</dbReference>
<dbReference type="Pfam" id="PF02518">
    <property type="entry name" value="HATPase_c"/>
    <property type="match status" value="1"/>
</dbReference>
<feature type="transmembrane region" description="Helical" evidence="4">
    <location>
        <begin position="12"/>
        <end position="35"/>
    </location>
</feature>
<dbReference type="AlphaFoldDB" id="A0A6N6VUC8"/>
<dbReference type="SMART" id="SM00387">
    <property type="entry name" value="HATPase_c"/>
    <property type="match status" value="1"/>
</dbReference>
<evidence type="ECO:0000256" key="3">
    <source>
        <dbReference type="ARBA" id="ARBA00022553"/>
    </source>
</evidence>
<reference evidence="6 7" key="1">
    <citation type="submission" date="2019-10" db="EMBL/GenBank/DDBJ databases">
        <title>New species of Slilvanegrellaceae.</title>
        <authorList>
            <person name="Pitt A."/>
            <person name="Hahn M.W."/>
        </authorList>
    </citation>
    <scope>NUCLEOTIDE SEQUENCE [LARGE SCALE GENOMIC DNA]</scope>
    <source>
        <strain evidence="6 7">SP-Ram-0.45-NSY-1</strain>
    </source>
</reference>
<evidence type="ECO:0000313" key="7">
    <source>
        <dbReference type="Proteomes" id="UP000437748"/>
    </source>
</evidence>
<accession>A0A6N6VUC8</accession>
<name>A0A6N6VUC8_9BACT</name>
<evidence type="ECO:0000313" key="6">
    <source>
        <dbReference type="EMBL" id="KAB8039930.1"/>
    </source>
</evidence>
<proteinExistence type="predicted"/>
<comment type="catalytic activity">
    <reaction evidence="1">
        <text>ATP + protein L-histidine = ADP + protein N-phospho-L-histidine.</text>
        <dbReference type="EC" id="2.7.13.3"/>
    </reaction>
</comment>
<dbReference type="PROSITE" id="PS50109">
    <property type="entry name" value="HIS_KIN"/>
    <property type="match status" value="1"/>
</dbReference>
<dbReference type="InterPro" id="IPR005467">
    <property type="entry name" value="His_kinase_dom"/>
</dbReference>
<dbReference type="PRINTS" id="PR00344">
    <property type="entry name" value="BCTRLSENSOR"/>
</dbReference>
<dbReference type="InterPro" id="IPR036890">
    <property type="entry name" value="HATPase_C_sf"/>
</dbReference>
<feature type="transmembrane region" description="Helical" evidence="4">
    <location>
        <begin position="224"/>
        <end position="245"/>
    </location>
</feature>
<dbReference type="OrthoDB" id="9770795at2"/>
<keyword evidence="4" id="KW-1133">Transmembrane helix</keyword>
<protein>
    <recommendedName>
        <fullName evidence="2">histidine kinase</fullName>
        <ecNumber evidence="2">2.7.13.3</ecNumber>
    </recommendedName>
</protein>
<dbReference type="RefSeq" id="WP_153419565.1">
    <property type="nucleotide sequence ID" value="NZ_WFLM01000002.1"/>
</dbReference>
<dbReference type="EMBL" id="WFLM01000002">
    <property type="protein sequence ID" value="KAB8039930.1"/>
    <property type="molecule type" value="Genomic_DNA"/>
</dbReference>